<proteinExistence type="predicted"/>
<dbReference type="EMBL" id="RCZD01000005">
    <property type="protein sequence ID" value="TPG62135.1"/>
    <property type="molecule type" value="Genomic_DNA"/>
</dbReference>
<gene>
    <name evidence="1" type="ORF">EAH77_11910</name>
</gene>
<organism evidence="1 2">
    <name type="scientific">Ewingella americana</name>
    <dbReference type="NCBI Taxonomy" id="41202"/>
    <lineage>
        <taxon>Bacteria</taxon>
        <taxon>Pseudomonadati</taxon>
        <taxon>Pseudomonadota</taxon>
        <taxon>Gammaproteobacteria</taxon>
        <taxon>Enterobacterales</taxon>
        <taxon>Yersiniaceae</taxon>
        <taxon>Ewingella</taxon>
    </lineage>
</organism>
<comment type="caution">
    <text evidence="1">The sequence shown here is derived from an EMBL/GenBank/DDBJ whole genome shotgun (WGS) entry which is preliminary data.</text>
</comment>
<evidence type="ECO:0000313" key="1">
    <source>
        <dbReference type="EMBL" id="TPG62135.1"/>
    </source>
</evidence>
<accession>A0A502GJU4</accession>
<name>A0A502GJU4_9GAMM</name>
<evidence type="ECO:0000313" key="2">
    <source>
        <dbReference type="Proteomes" id="UP000317663"/>
    </source>
</evidence>
<protein>
    <submittedName>
        <fullName evidence="1">Uncharacterized protein</fullName>
    </submittedName>
</protein>
<dbReference type="Proteomes" id="UP000317663">
    <property type="component" value="Unassembled WGS sequence"/>
</dbReference>
<keyword evidence="2" id="KW-1185">Reference proteome</keyword>
<sequence length="83" mass="8768">MHGFAFFQKIINHRAAPVLGRLSVGQATALKATHKAGRRGGDSIVRKGCLQGFIPAPEHAVVRFSILRAMLMQAGAFAAGGAR</sequence>
<reference evidence="1 2" key="1">
    <citation type="journal article" date="2019" name="Environ. Microbiol.">
        <title>Species interactions and distinct microbial communities in high Arctic permafrost affected cryosols are associated with the CH4 and CO2 gas fluxes.</title>
        <authorList>
            <person name="Altshuler I."/>
            <person name="Hamel J."/>
            <person name="Turney S."/>
            <person name="Magnuson E."/>
            <person name="Levesque R."/>
            <person name="Greer C."/>
            <person name="Whyte L.G."/>
        </authorList>
    </citation>
    <scope>NUCLEOTIDE SEQUENCE [LARGE SCALE GENOMIC DNA]</scope>
    <source>
        <strain evidence="1 2">E4</strain>
    </source>
</reference>
<dbReference type="AlphaFoldDB" id="A0A502GJU4"/>